<evidence type="ECO:0000313" key="6">
    <source>
        <dbReference type="Proteomes" id="UP000785679"/>
    </source>
</evidence>
<evidence type="ECO:0000256" key="4">
    <source>
        <dbReference type="SAM" id="MobiDB-lite"/>
    </source>
</evidence>
<dbReference type="SMART" id="SM00248">
    <property type="entry name" value="ANK"/>
    <property type="match status" value="3"/>
</dbReference>
<name>A0A8J8NLM2_HALGN</name>
<sequence>MVYCLKNITKCPYCKLQVDIKDLPTHIEEAASKKDDLAAAVLANNLELIKSVQIHGRDLQTYRVASEQDATLMHLAVKANQVEILDYLLLNGLSADLTNKFGETPLHLCCGQNNGKPEIARLLVMRGANYMSKNTLGDSPLDLSIRYGHHDITMLFNSANSSAIASTAGSSSFISDGQFGSQGSMRKTKQGFNKQLSAHSNRSSMQGGPSYF</sequence>
<dbReference type="PROSITE" id="PS50088">
    <property type="entry name" value="ANK_REPEAT"/>
    <property type="match status" value="2"/>
</dbReference>
<dbReference type="SUPFAM" id="SSF48403">
    <property type="entry name" value="Ankyrin repeat"/>
    <property type="match status" value="1"/>
</dbReference>
<dbReference type="InterPro" id="IPR002110">
    <property type="entry name" value="Ankyrin_rpt"/>
</dbReference>
<evidence type="ECO:0000313" key="5">
    <source>
        <dbReference type="EMBL" id="TNV77487.1"/>
    </source>
</evidence>
<dbReference type="Gene3D" id="1.25.40.20">
    <property type="entry name" value="Ankyrin repeat-containing domain"/>
    <property type="match status" value="1"/>
</dbReference>
<keyword evidence="6" id="KW-1185">Reference proteome</keyword>
<evidence type="ECO:0000256" key="3">
    <source>
        <dbReference type="PROSITE-ProRule" id="PRU00023"/>
    </source>
</evidence>
<keyword evidence="1" id="KW-0677">Repeat</keyword>
<proteinExistence type="predicted"/>
<dbReference type="PROSITE" id="PS50297">
    <property type="entry name" value="ANK_REP_REGION"/>
    <property type="match status" value="2"/>
</dbReference>
<evidence type="ECO:0008006" key="7">
    <source>
        <dbReference type="Google" id="ProtNLM"/>
    </source>
</evidence>
<feature type="repeat" description="ANK" evidence="3">
    <location>
        <begin position="68"/>
        <end position="100"/>
    </location>
</feature>
<comment type="caution">
    <text evidence="5">The sequence shown here is derived from an EMBL/GenBank/DDBJ whole genome shotgun (WGS) entry which is preliminary data.</text>
</comment>
<feature type="repeat" description="ANK" evidence="3">
    <location>
        <begin position="101"/>
        <end position="135"/>
    </location>
</feature>
<dbReference type="Proteomes" id="UP000785679">
    <property type="component" value="Unassembled WGS sequence"/>
</dbReference>
<dbReference type="Pfam" id="PF12796">
    <property type="entry name" value="Ank_2"/>
    <property type="match status" value="1"/>
</dbReference>
<dbReference type="GO" id="GO:0005737">
    <property type="term" value="C:cytoplasm"/>
    <property type="evidence" value="ECO:0007669"/>
    <property type="project" value="TreeGrafter"/>
</dbReference>
<organism evidence="5 6">
    <name type="scientific">Halteria grandinella</name>
    <dbReference type="NCBI Taxonomy" id="5974"/>
    <lineage>
        <taxon>Eukaryota</taxon>
        <taxon>Sar</taxon>
        <taxon>Alveolata</taxon>
        <taxon>Ciliophora</taxon>
        <taxon>Intramacronucleata</taxon>
        <taxon>Spirotrichea</taxon>
        <taxon>Stichotrichia</taxon>
        <taxon>Sporadotrichida</taxon>
        <taxon>Halteriidae</taxon>
        <taxon>Halteria</taxon>
    </lineage>
</organism>
<dbReference type="EMBL" id="RRYP01011824">
    <property type="protein sequence ID" value="TNV77487.1"/>
    <property type="molecule type" value="Genomic_DNA"/>
</dbReference>
<protein>
    <recommendedName>
        <fullName evidence="7">Ankyrin repeat domain-containing protein</fullName>
    </recommendedName>
</protein>
<dbReference type="InterPro" id="IPR036770">
    <property type="entry name" value="Ankyrin_rpt-contain_sf"/>
</dbReference>
<reference evidence="5" key="1">
    <citation type="submission" date="2019-06" db="EMBL/GenBank/DDBJ databases">
        <authorList>
            <person name="Zheng W."/>
        </authorList>
    </citation>
    <scope>NUCLEOTIDE SEQUENCE</scope>
    <source>
        <strain evidence="5">QDHG01</strain>
    </source>
</reference>
<evidence type="ECO:0000256" key="1">
    <source>
        <dbReference type="ARBA" id="ARBA00022737"/>
    </source>
</evidence>
<dbReference type="PANTHER" id="PTHR24198:SF165">
    <property type="entry name" value="ANKYRIN REPEAT-CONTAINING PROTEIN-RELATED"/>
    <property type="match status" value="1"/>
</dbReference>
<accession>A0A8J8NLM2</accession>
<keyword evidence="2 3" id="KW-0040">ANK repeat</keyword>
<dbReference type="OrthoDB" id="194358at2759"/>
<evidence type="ECO:0000256" key="2">
    <source>
        <dbReference type="ARBA" id="ARBA00023043"/>
    </source>
</evidence>
<gene>
    <name evidence="5" type="ORF">FGO68_gene7958</name>
</gene>
<dbReference type="AlphaFoldDB" id="A0A8J8NLM2"/>
<feature type="region of interest" description="Disordered" evidence="4">
    <location>
        <begin position="179"/>
        <end position="212"/>
    </location>
</feature>
<dbReference type="PANTHER" id="PTHR24198">
    <property type="entry name" value="ANKYRIN REPEAT AND PROTEIN KINASE DOMAIN-CONTAINING PROTEIN"/>
    <property type="match status" value="1"/>
</dbReference>